<proteinExistence type="predicted"/>
<dbReference type="Proteomes" id="UP001597295">
    <property type="component" value="Unassembled WGS sequence"/>
</dbReference>
<name>A0ABW5DY04_9PROT</name>
<organism evidence="1 2">
    <name type="scientific">Lacibacterium aquatile</name>
    <dbReference type="NCBI Taxonomy" id="1168082"/>
    <lineage>
        <taxon>Bacteria</taxon>
        <taxon>Pseudomonadati</taxon>
        <taxon>Pseudomonadota</taxon>
        <taxon>Alphaproteobacteria</taxon>
        <taxon>Rhodospirillales</taxon>
        <taxon>Rhodospirillaceae</taxon>
    </lineage>
</organism>
<gene>
    <name evidence="1" type="ORF">ACFSM5_18260</name>
</gene>
<reference evidence="2" key="1">
    <citation type="journal article" date="2019" name="Int. J. Syst. Evol. Microbiol.">
        <title>The Global Catalogue of Microorganisms (GCM) 10K type strain sequencing project: providing services to taxonomists for standard genome sequencing and annotation.</title>
        <authorList>
            <consortium name="The Broad Institute Genomics Platform"/>
            <consortium name="The Broad Institute Genome Sequencing Center for Infectious Disease"/>
            <person name="Wu L."/>
            <person name="Ma J."/>
        </authorList>
    </citation>
    <scope>NUCLEOTIDE SEQUENCE [LARGE SCALE GENOMIC DNA]</scope>
    <source>
        <strain evidence="2">CGMCC 1.19062</strain>
    </source>
</reference>
<evidence type="ECO:0000313" key="2">
    <source>
        <dbReference type="Proteomes" id="UP001597295"/>
    </source>
</evidence>
<sequence>MKLTPFLLIASVLLPISQAISQERVIEETGFGPLRIGMSMAELDALGLDVRYGEPDQGEVGDYCTETGIGKLDLGAIVEGRVLARVYFWDATYATGAGIRVGHTEQQVRDAYGDALTVKPHAYTNGSYLFKLNDQGVGLVFETDRGIVSGISIGKLPAIRYIEGCS</sequence>
<dbReference type="RefSeq" id="WP_379877991.1">
    <property type="nucleotide sequence ID" value="NZ_JBHUIP010000014.1"/>
</dbReference>
<evidence type="ECO:0000313" key="1">
    <source>
        <dbReference type="EMBL" id="MFD2264856.1"/>
    </source>
</evidence>
<comment type="caution">
    <text evidence="1">The sequence shown here is derived from an EMBL/GenBank/DDBJ whole genome shotgun (WGS) entry which is preliminary data.</text>
</comment>
<protein>
    <submittedName>
        <fullName evidence="1">Uncharacterized protein</fullName>
    </submittedName>
</protein>
<accession>A0ABW5DY04</accession>
<keyword evidence="2" id="KW-1185">Reference proteome</keyword>
<dbReference type="EMBL" id="JBHUIP010000014">
    <property type="protein sequence ID" value="MFD2264856.1"/>
    <property type="molecule type" value="Genomic_DNA"/>
</dbReference>